<dbReference type="GO" id="GO:0030182">
    <property type="term" value="P:neuron differentiation"/>
    <property type="evidence" value="ECO:0007669"/>
    <property type="project" value="TreeGrafter"/>
</dbReference>
<evidence type="ECO:0000256" key="1">
    <source>
        <dbReference type="ARBA" id="ARBA00004123"/>
    </source>
</evidence>
<dbReference type="InterPro" id="IPR050453">
    <property type="entry name" value="LIM_Homeobox_TF"/>
</dbReference>
<gene>
    <name evidence="9" type="ORF">C7M84_020295</name>
</gene>
<dbReference type="PRINTS" id="PR01217">
    <property type="entry name" value="PRICHEXTENSN"/>
</dbReference>
<comment type="caution">
    <text evidence="9">The sequence shown here is derived from an EMBL/GenBank/DDBJ whole genome shotgun (WGS) entry which is preliminary data.</text>
</comment>
<dbReference type="PANTHER" id="PTHR24208">
    <property type="entry name" value="LIM/HOMEOBOX PROTEIN LHX"/>
    <property type="match status" value="1"/>
</dbReference>
<dbReference type="Proteomes" id="UP000283509">
    <property type="component" value="Unassembled WGS sequence"/>
</dbReference>
<feature type="compositionally biased region" description="Pro residues" evidence="7">
    <location>
        <begin position="52"/>
        <end position="72"/>
    </location>
</feature>
<evidence type="ECO:0000259" key="8">
    <source>
        <dbReference type="PROSITE" id="PS50071"/>
    </source>
</evidence>
<keyword evidence="2 5" id="KW-0238">DNA-binding</keyword>
<dbReference type="SUPFAM" id="SSF46689">
    <property type="entry name" value="Homeodomain-like"/>
    <property type="match status" value="1"/>
</dbReference>
<sequence>MVIMFIITVSMMIIINNPHLSLPPTLIPTPTTPLPTPPTSFTPQPLTSIPTSIPPPPPPPLPSSPPPSPPHPHSLHPPYNLLHPTTLPLHLLHHPPPLPPQPPPPLPHPPYPPYTLPNPLPPPNPTKIHTKTTLSSSLFSPPPLSPLPLQQSGEEGANKRRGPRTTIKAKQLEILKNAFNKTPKPTRHIREQLAKETGLPMRVIR</sequence>
<dbReference type="GO" id="GO:0000977">
    <property type="term" value="F:RNA polymerase II transcription regulatory region sequence-specific DNA binding"/>
    <property type="evidence" value="ECO:0007669"/>
    <property type="project" value="TreeGrafter"/>
</dbReference>
<evidence type="ECO:0000256" key="2">
    <source>
        <dbReference type="ARBA" id="ARBA00023125"/>
    </source>
</evidence>
<feature type="domain" description="Homeobox" evidence="8">
    <location>
        <begin position="158"/>
        <end position="205"/>
    </location>
</feature>
<reference evidence="9 10" key="2">
    <citation type="submission" date="2019-01" db="EMBL/GenBank/DDBJ databases">
        <title>The decoding of complex shrimp genome reveals the adaptation for benthos swimmer, frequently molting mechanism and breeding impact on genome.</title>
        <authorList>
            <person name="Sun Y."/>
            <person name="Gao Y."/>
            <person name="Yu Y."/>
        </authorList>
    </citation>
    <scope>NUCLEOTIDE SEQUENCE [LARGE SCALE GENOMIC DNA]</scope>
    <source>
        <tissue evidence="9">Muscle</tissue>
    </source>
</reference>
<protein>
    <recommendedName>
        <fullName evidence="8">Homeobox domain-containing protein</fullName>
    </recommendedName>
</protein>
<evidence type="ECO:0000313" key="9">
    <source>
        <dbReference type="EMBL" id="ROT61891.1"/>
    </source>
</evidence>
<evidence type="ECO:0000256" key="6">
    <source>
        <dbReference type="RuleBase" id="RU000682"/>
    </source>
</evidence>
<dbReference type="CDD" id="cd00086">
    <property type="entry name" value="homeodomain"/>
    <property type="match status" value="1"/>
</dbReference>
<keyword evidence="4 5" id="KW-0539">Nucleus</keyword>
<feature type="compositionally biased region" description="Low complexity" evidence="7">
    <location>
        <begin position="41"/>
        <end position="51"/>
    </location>
</feature>
<feature type="compositionally biased region" description="Pro residues" evidence="7">
    <location>
        <begin position="94"/>
        <end position="125"/>
    </location>
</feature>
<proteinExistence type="predicted"/>
<dbReference type="SMART" id="SM00389">
    <property type="entry name" value="HOX"/>
    <property type="match status" value="1"/>
</dbReference>
<dbReference type="EMBL" id="QCYY01003950">
    <property type="protein sequence ID" value="ROT61891.1"/>
    <property type="molecule type" value="Genomic_DNA"/>
</dbReference>
<evidence type="ECO:0000256" key="7">
    <source>
        <dbReference type="SAM" id="MobiDB-lite"/>
    </source>
</evidence>
<dbReference type="STRING" id="6689.A0A423SCG2"/>
<evidence type="ECO:0000256" key="3">
    <source>
        <dbReference type="ARBA" id="ARBA00023155"/>
    </source>
</evidence>
<organism evidence="9 10">
    <name type="scientific">Penaeus vannamei</name>
    <name type="common">Whiteleg shrimp</name>
    <name type="synonym">Litopenaeus vannamei</name>
    <dbReference type="NCBI Taxonomy" id="6689"/>
    <lineage>
        <taxon>Eukaryota</taxon>
        <taxon>Metazoa</taxon>
        <taxon>Ecdysozoa</taxon>
        <taxon>Arthropoda</taxon>
        <taxon>Crustacea</taxon>
        <taxon>Multicrustacea</taxon>
        <taxon>Malacostraca</taxon>
        <taxon>Eumalacostraca</taxon>
        <taxon>Eucarida</taxon>
        <taxon>Decapoda</taxon>
        <taxon>Dendrobranchiata</taxon>
        <taxon>Penaeoidea</taxon>
        <taxon>Penaeidae</taxon>
        <taxon>Penaeus</taxon>
    </lineage>
</organism>
<evidence type="ECO:0000313" key="10">
    <source>
        <dbReference type="Proteomes" id="UP000283509"/>
    </source>
</evidence>
<name>A0A423SCG2_PENVA</name>
<dbReference type="PANTHER" id="PTHR24208:SF105">
    <property type="entry name" value="DLIM1"/>
    <property type="match status" value="1"/>
</dbReference>
<dbReference type="GO" id="GO:0000981">
    <property type="term" value="F:DNA-binding transcription factor activity, RNA polymerase II-specific"/>
    <property type="evidence" value="ECO:0007669"/>
    <property type="project" value="TreeGrafter"/>
</dbReference>
<dbReference type="AlphaFoldDB" id="A0A423SCG2"/>
<dbReference type="GO" id="GO:0005634">
    <property type="term" value="C:nucleus"/>
    <property type="evidence" value="ECO:0007669"/>
    <property type="project" value="UniProtKB-SubCell"/>
</dbReference>
<keyword evidence="10" id="KW-1185">Reference proteome</keyword>
<feature type="region of interest" description="Disordered" evidence="7">
    <location>
        <begin position="30"/>
        <end position="166"/>
    </location>
</feature>
<keyword evidence="3 5" id="KW-0371">Homeobox</keyword>
<dbReference type="Gene3D" id="1.10.10.60">
    <property type="entry name" value="Homeodomain-like"/>
    <property type="match status" value="1"/>
</dbReference>
<accession>A0A423SCG2</accession>
<feature type="compositionally biased region" description="Low complexity" evidence="7">
    <location>
        <begin position="76"/>
        <end position="90"/>
    </location>
</feature>
<reference evidence="9 10" key="1">
    <citation type="submission" date="2018-04" db="EMBL/GenBank/DDBJ databases">
        <authorList>
            <person name="Zhang X."/>
            <person name="Yuan J."/>
            <person name="Li F."/>
            <person name="Xiang J."/>
        </authorList>
    </citation>
    <scope>NUCLEOTIDE SEQUENCE [LARGE SCALE GENOMIC DNA]</scope>
    <source>
        <tissue evidence="9">Muscle</tissue>
    </source>
</reference>
<dbReference type="Pfam" id="PF00046">
    <property type="entry name" value="Homeodomain"/>
    <property type="match status" value="1"/>
</dbReference>
<evidence type="ECO:0000256" key="5">
    <source>
        <dbReference type="PROSITE-ProRule" id="PRU00108"/>
    </source>
</evidence>
<dbReference type="PROSITE" id="PS50071">
    <property type="entry name" value="HOMEOBOX_2"/>
    <property type="match status" value="1"/>
</dbReference>
<dbReference type="InterPro" id="IPR001356">
    <property type="entry name" value="HD"/>
</dbReference>
<evidence type="ECO:0000256" key="4">
    <source>
        <dbReference type="ARBA" id="ARBA00023242"/>
    </source>
</evidence>
<feature type="compositionally biased region" description="Pro residues" evidence="7">
    <location>
        <begin position="30"/>
        <end position="40"/>
    </location>
</feature>
<dbReference type="InterPro" id="IPR009057">
    <property type="entry name" value="Homeodomain-like_sf"/>
</dbReference>
<comment type="subcellular location">
    <subcellularLocation>
        <location evidence="1 5 6">Nucleus</location>
    </subcellularLocation>
</comment>